<evidence type="ECO:0000313" key="6">
    <source>
        <dbReference type="EMBL" id="KAB0481037.1"/>
    </source>
</evidence>
<dbReference type="RefSeq" id="WP_075948994.1">
    <property type="nucleotide sequence ID" value="NZ_LT629709.1"/>
</dbReference>
<gene>
    <name evidence="7" type="ORF">BVK86_25375</name>
    <name evidence="6" type="ORF">F7R15_26520</name>
    <name evidence="8" type="ORF">SAMN04490202_4842</name>
</gene>
<dbReference type="Proteomes" id="UP000186756">
    <property type="component" value="Unassembled WGS sequence"/>
</dbReference>
<keyword evidence="4" id="KW-0843">Virulence</keyword>
<sequence length="240" mass="27725">MPIKNRPALLELTQLKLNVLDAATPQSTHRYLNSNFESLIHQMRIEPVPDFKHASHAPDYCNILRSGFYDRHNSFMLNNSGEDVFIHARREPAQCTGPFDGDKFHLSIKPDEVPEAFDALRGLLFSDDSPIDQWKVTDMERAEPASRVSEGAQFTLYVKLDLASEQNLVQELHRVRHFVECLESILTESNIQPGQHPDSDIRPSSWQYVSYRNELRSQREGNEAQNQMLRSEPFYRLVTE</sequence>
<evidence type="ECO:0000256" key="2">
    <source>
        <dbReference type="ARBA" id="ARBA00009168"/>
    </source>
</evidence>
<dbReference type="Gene3D" id="3.30.2430.10">
    <property type="entry name" value="phosphothreonine lyase"/>
    <property type="match status" value="1"/>
</dbReference>
<evidence type="ECO:0000256" key="4">
    <source>
        <dbReference type="ARBA" id="ARBA00023026"/>
    </source>
</evidence>
<protein>
    <submittedName>
        <fullName evidence="7">Type III effector phosphothreonine lyase</fullName>
    </submittedName>
    <submittedName>
        <fullName evidence="6">Type III secretion system effector phosphothreonine lyase</fullName>
    </submittedName>
    <submittedName>
        <fullName evidence="8">Virulence-associated protein</fullName>
    </submittedName>
</protein>
<dbReference type="EMBL" id="VZPS01000026">
    <property type="protein sequence ID" value="KAB0481037.1"/>
    <property type="molecule type" value="Genomic_DNA"/>
</dbReference>
<dbReference type="EMBL" id="LT629709">
    <property type="protein sequence ID" value="SDP55609.1"/>
    <property type="molecule type" value="Genomic_DNA"/>
</dbReference>
<evidence type="ECO:0000313" key="11">
    <source>
        <dbReference type="Proteomes" id="UP000460142"/>
    </source>
</evidence>
<evidence type="ECO:0000313" key="8">
    <source>
        <dbReference type="EMBL" id="SDP55609.1"/>
    </source>
</evidence>
<dbReference type="Pfam" id="PF03536">
    <property type="entry name" value="VRP3"/>
    <property type="match status" value="1"/>
</dbReference>
<dbReference type="OrthoDB" id="8586557at2"/>
<evidence type="ECO:0000313" key="10">
    <source>
        <dbReference type="Proteomes" id="UP000198549"/>
    </source>
</evidence>
<dbReference type="GO" id="GO:0016829">
    <property type="term" value="F:lyase activity"/>
    <property type="evidence" value="ECO:0007669"/>
    <property type="project" value="UniProtKB-KW"/>
</dbReference>
<evidence type="ECO:0000313" key="7">
    <source>
        <dbReference type="EMBL" id="OLT99611.1"/>
    </source>
</evidence>
<reference evidence="7" key="2">
    <citation type="submission" date="2017-01" db="EMBL/GenBank/DDBJ databases">
        <authorList>
            <person name="Mah S.A."/>
            <person name="Swanson W.J."/>
            <person name="Moy G.W."/>
            <person name="Vacquier V.D."/>
        </authorList>
    </citation>
    <scope>NUCLEOTIDE SEQUENCE [LARGE SCALE GENOMIC DNA]</scope>
    <source>
        <strain evidence="7">MT1</strain>
    </source>
</reference>
<keyword evidence="9" id="KW-1185">Reference proteome</keyword>
<reference evidence="9" key="3">
    <citation type="submission" date="2017-01" db="EMBL/GenBank/DDBJ databases">
        <authorList>
            <person name="Poblete-Castro I."/>
        </authorList>
    </citation>
    <scope>NUCLEOTIDE SEQUENCE [LARGE SCALE GENOMIC DNA]</scope>
    <source>
        <strain evidence="9">DSM 18361 / CCUG 53116 / MT1</strain>
    </source>
</reference>
<comment type="similarity">
    <text evidence="2">Belongs to the phosphothreonine lyase family.</text>
</comment>
<evidence type="ECO:0000256" key="5">
    <source>
        <dbReference type="ARBA" id="ARBA00023239"/>
    </source>
</evidence>
<name>A0A1H0TNM2_PSERE</name>
<comment type="subcellular location">
    <subcellularLocation>
        <location evidence="1">Secreted</location>
    </subcellularLocation>
</comment>
<keyword evidence="5 6" id="KW-0456">Lyase</keyword>
<dbReference type="GO" id="GO:0005576">
    <property type="term" value="C:extracellular region"/>
    <property type="evidence" value="ECO:0007669"/>
    <property type="project" value="UniProtKB-SubCell"/>
</dbReference>
<evidence type="ECO:0000313" key="9">
    <source>
        <dbReference type="Proteomes" id="UP000186756"/>
    </source>
</evidence>
<dbReference type="AlphaFoldDB" id="A0A1H0TNM2"/>
<dbReference type="EMBL" id="MSTQ01000022">
    <property type="protein sequence ID" value="OLT99611.1"/>
    <property type="molecule type" value="Genomic_DNA"/>
</dbReference>
<keyword evidence="3" id="KW-0964">Secreted</keyword>
<reference evidence="8 10" key="1">
    <citation type="submission" date="2016-10" db="EMBL/GenBank/DDBJ databases">
        <authorList>
            <person name="de Groot N.N."/>
        </authorList>
    </citation>
    <scope>NUCLEOTIDE SEQUENCE [LARGE SCALE GENOMIC DNA]</scope>
    <source>
        <strain evidence="8 10">BS3776</strain>
    </source>
</reference>
<dbReference type="InterPro" id="IPR038498">
    <property type="entry name" value="OspF/SpvC_sf"/>
</dbReference>
<evidence type="ECO:0000256" key="3">
    <source>
        <dbReference type="ARBA" id="ARBA00022525"/>
    </source>
</evidence>
<reference evidence="6 11" key="4">
    <citation type="submission" date="2019-09" db="EMBL/GenBank/DDBJ databases">
        <title>Draft genome sequences of 48 bacterial type strains from the CCUG.</title>
        <authorList>
            <person name="Tunovic T."/>
            <person name="Pineiro-Iglesias B."/>
            <person name="Unosson C."/>
            <person name="Inganas E."/>
            <person name="Ohlen M."/>
            <person name="Cardew S."/>
            <person name="Jensie-Markopoulos S."/>
            <person name="Salva-Serra F."/>
            <person name="Jaen-Luchoro D."/>
            <person name="Karlsson R."/>
            <person name="Svensson-Stadler L."/>
            <person name="Chun J."/>
            <person name="Moore E."/>
        </authorList>
    </citation>
    <scope>NUCLEOTIDE SEQUENCE [LARGE SCALE GENOMIC DNA]</scope>
    <source>
        <strain evidence="6 11">CCUG 53116</strain>
    </source>
</reference>
<dbReference type="NCBIfam" id="NF011781">
    <property type="entry name" value="PRK15245.1"/>
    <property type="match status" value="1"/>
</dbReference>
<dbReference type="Proteomes" id="UP000460142">
    <property type="component" value="Unassembled WGS sequence"/>
</dbReference>
<dbReference type="Proteomes" id="UP000198549">
    <property type="component" value="Chromosome I"/>
</dbReference>
<organism evidence="8 10">
    <name type="scientific">Pseudomonas reinekei</name>
    <dbReference type="NCBI Taxonomy" id="395598"/>
    <lineage>
        <taxon>Bacteria</taxon>
        <taxon>Pseudomonadati</taxon>
        <taxon>Pseudomonadota</taxon>
        <taxon>Gammaproteobacteria</taxon>
        <taxon>Pseudomonadales</taxon>
        <taxon>Pseudomonadaceae</taxon>
        <taxon>Pseudomonas</taxon>
    </lineage>
</organism>
<proteinExistence type="inferred from homology"/>
<dbReference type="PRINTS" id="PR01342">
    <property type="entry name" value="SALVRPPROT"/>
</dbReference>
<dbReference type="InterPro" id="IPR003519">
    <property type="entry name" value="OspF/SpvC"/>
</dbReference>
<accession>A0A1H0TNM2</accession>
<evidence type="ECO:0000256" key="1">
    <source>
        <dbReference type="ARBA" id="ARBA00004613"/>
    </source>
</evidence>